<dbReference type="GeneID" id="25564233"/>
<dbReference type="OrthoDB" id="1640476at2759"/>
<evidence type="ECO:0000256" key="1">
    <source>
        <dbReference type="SAM" id="MobiDB-lite"/>
    </source>
</evidence>
<keyword evidence="4" id="KW-1185">Reference proteome</keyword>
<dbReference type="AlphaFoldDB" id="A0A0L0D9D6"/>
<dbReference type="InterPro" id="IPR032752">
    <property type="entry name" value="DC-UbP/UBTD2_N"/>
</dbReference>
<feature type="domain" description="DC-UbP/UBTD2 N-terminal" evidence="2">
    <location>
        <begin position="20"/>
        <end position="110"/>
    </location>
</feature>
<feature type="compositionally biased region" description="Low complexity" evidence="1">
    <location>
        <begin position="1"/>
        <end position="13"/>
    </location>
</feature>
<dbReference type="Proteomes" id="UP000054408">
    <property type="component" value="Unassembled WGS sequence"/>
</dbReference>
<proteinExistence type="predicted"/>
<dbReference type="InterPro" id="IPR038169">
    <property type="entry name" value="DC-UbP/UBTD2_N_sf"/>
</dbReference>
<dbReference type="InterPro" id="IPR039869">
    <property type="entry name" value="UBTD1/2"/>
</dbReference>
<organism evidence="3 4">
    <name type="scientific">Thecamonas trahens ATCC 50062</name>
    <dbReference type="NCBI Taxonomy" id="461836"/>
    <lineage>
        <taxon>Eukaryota</taxon>
        <taxon>Apusozoa</taxon>
        <taxon>Apusomonadida</taxon>
        <taxon>Apusomonadidae</taxon>
        <taxon>Thecamonas</taxon>
    </lineage>
</organism>
<dbReference type="PANTHER" id="PTHR13609">
    <property type="entry name" value="UBIQUITIN DOMAIN CONTAINING 1 PROTEIN-RELATED"/>
    <property type="match status" value="1"/>
</dbReference>
<accession>A0A0L0D9D6</accession>
<dbReference type="Pfam" id="PF16455">
    <property type="entry name" value="UBD"/>
    <property type="match status" value="1"/>
</dbReference>
<evidence type="ECO:0000313" key="4">
    <source>
        <dbReference type="Proteomes" id="UP000054408"/>
    </source>
</evidence>
<sequence length="111" mass="11998">MGCSQSSAAGSSGPLTGVVPKWKSDEPMTKDDLARKREEFWDTAPYYGGNEECWAALKSAVEAPSRSAANDILLAAAITVPSGVLTESYDRLGYKYEIPLYCLKEPSNMVS</sequence>
<dbReference type="EMBL" id="GL349452">
    <property type="protein sequence ID" value="KNC48954.1"/>
    <property type="molecule type" value="Genomic_DNA"/>
</dbReference>
<name>A0A0L0D9D6_THETB</name>
<dbReference type="RefSeq" id="XP_013758371.1">
    <property type="nucleotide sequence ID" value="XM_013902917.1"/>
</dbReference>
<evidence type="ECO:0000313" key="3">
    <source>
        <dbReference type="EMBL" id="KNC48954.1"/>
    </source>
</evidence>
<feature type="region of interest" description="Disordered" evidence="1">
    <location>
        <begin position="1"/>
        <end position="29"/>
    </location>
</feature>
<gene>
    <name evidence="3" type="ORF">AMSG_04699</name>
</gene>
<reference evidence="3 4" key="1">
    <citation type="submission" date="2010-05" db="EMBL/GenBank/DDBJ databases">
        <title>The Genome Sequence of Thecamonas trahens ATCC 50062.</title>
        <authorList>
            <consortium name="The Broad Institute Genome Sequencing Platform"/>
            <person name="Russ C."/>
            <person name="Cuomo C."/>
            <person name="Shea T."/>
            <person name="Young S.K."/>
            <person name="Zeng Q."/>
            <person name="Koehrsen M."/>
            <person name="Haas B."/>
            <person name="Borodovsky M."/>
            <person name="Guigo R."/>
            <person name="Alvarado L."/>
            <person name="Berlin A."/>
            <person name="Bochicchio J."/>
            <person name="Borenstein D."/>
            <person name="Chapman S."/>
            <person name="Chen Z."/>
            <person name="Freedman E."/>
            <person name="Gellesch M."/>
            <person name="Goldberg J."/>
            <person name="Griggs A."/>
            <person name="Gujja S."/>
            <person name="Heilman E."/>
            <person name="Heiman D."/>
            <person name="Hepburn T."/>
            <person name="Howarth C."/>
            <person name="Jen D."/>
            <person name="Larson L."/>
            <person name="Mehta T."/>
            <person name="Park D."/>
            <person name="Pearson M."/>
            <person name="Roberts A."/>
            <person name="Saif S."/>
            <person name="Shenoy N."/>
            <person name="Sisk P."/>
            <person name="Stolte C."/>
            <person name="Sykes S."/>
            <person name="Thomson T."/>
            <person name="Walk T."/>
            <person name="White J."/>
            <person name="Yandava C."/>
            <person name="Burger G."/>
            <person name="Gray M.W."/>
            <person name="Holland P.W.H."/>
            <person name="King N."/>
            <person name="Lang F.B.F."/>
            <person name="Roger A.J."/>
            <person name="Ruiz-Trillo I."/>
            <person name="Lander E."/>
            <person name="Nusbaum C."/>
        </authorList>
    </citation>
    <scope>NUCLEOTIDE SEQUENCE [LARGE SCALE GENOMIC DNA]</scope>
    <source>
        <strain evidence="3 4">ATCC 50062</strain>
    </source>
</reference>
<dbReference type="OMA" id="PINMIHE"/>
<dbReference type="Gene3D" id="1.20.225.20">
    <property type="entry name" value="Ub domain-containing protein, DC-UbP/UBTD2, N-terminal domain"/>
    <property type="match status" value="1"/>
</dbReference>
<dbReference type="eggNOG" id="KOG0013">
    <property type="taxonomic scope" value="Eukaryota"/>
</dbReference>
<evidence type="ECO:0000259" key="2">
    <source>
        <dbReference type="Pfam" id="PF16455"/>
    </source>
</evidence>
<protein>
    <submittedName>
        <fullName evidence="3">Ubiquitin domain-containing protein 1</fullName>
    </submittedName>
</protein>